<dbReference type="InterPro" id="IPR016167">
    <property type="entry name" value="FAD-bd_PCMH_sub1"/>
</dbReference>
<dbReference type="InterPro" id="IPR006094">
    <property type="entry name" value="Oxid_FAD_bind_N"/>
</dbReference>
<dbReference type="Pfam" id="PF01565">
    <property type="entry name" value="FAD_binding_4"/>
    <property type="match status" value="1"/>
</dbReference>
<evidence type="ECO:0000256" key="1">
    <source>
        <dbReference type="ARBA" id="ARBA00023002"/>
    </source>
</evidence>
<organism evidence="3 4">
    <name type="scientific">Halalkalibacter kiskunsagensis</name>
    <dbReference type="NCBI Taxonomy" id="1548599"/>
    <lineage>
        <taxon>Bacteria</taxon>
        <taxon>Bacillati</taxon>
        <taxon>Bacillota</taxon>
        <taxon>Bacilli</taxon>
        <taxon>Bacillales</taxon>
        <taxon>Bacillaceae</taxon>
        <taxon>Halalkalibacter</taxon>
    </lineage>
</organism>
<dbReference type="EMBL" id="JBHLUX010000095">
    <property type="protein sequence ID" value="MFC0473579.1"/>
    <property type="molecule type" value="Genomic_DNA"/>
</dbReference>
<gene>
    <name evidence="3" type="ORF">ACFFHM_24500</name>
</gene>
<evidence type="ECO:0000259" key="2">
    <source>
        <dbReference type="Pfam" id="PF01565"/>
    </source>
</evidence>
<comment type="caution">
    <text evidence="3">The sequence shown here is derived from an EMBL/GenBank/DDBJ whole genome shotgun (WGS) entry which is preliminary data.</text>
</comment>
<dbReference type="RefSeq" id="WP_390184059.1">
    <property type="nucleotide sequence ID" value="NZ_JBHLUX010000095.1"/>
</dbReference>
<accession>A0ABV6KJX8</accession>
<dbReference type="InterPro" id="IPR051914">
    <property type="entry name" value="FAD-linked_OxidoTrans_Type4"/>
</dbReference>
<evidence type="ECO:0000313" key="3">
    <source>
        <dbReference type="EMBL" id="MFC0473579.1"/>
    </source>
</evidence>
<dbReference type="Gene3D" id="3.30.43.10">
    <property type="entry name" value="Uridine Diphospho-n-acetylenolpyruvylglucosamine Reductase, domain 2"/>
    <property type="match status" value="1"/>
</dbReference>
<reference evidence="3 4" key="1">
    <citation type="submission" date="2024-09" db="EMBL/GenBank/DDBJ databases">
        <authorList>
            <person name="Sun Q."/>
            <person name="Mori K."/>
        </authorList>
    </citation>
    <scope>NUCLEOTIDE SEQUENCE [LARGE SCALE GENOMIC DNA]</scope>
    <source>
        <strain evidence="3 4">NCAIM B.02610</strain>
    </source>
</reference>
<name>A0ABV6KJX8_9BACI</name>
<dbReference type="PANTHER" id="PTHR42934:SF2">
    <property type="entry name" value="GLYCOLATE OXIDASE SUBUNIT GLCD"/>
    <property type="match status" value="1"/>
</dbReference>
<dbReference type="SUPFAM" id="SSF56176">
    <property type="entry name" value="FAD-binding/transporter-associated domain-like"/>
    <property type="match status" value="1"/>
</dbReference>
<sequence length="79" mass="8721">MLDNEVKAKLISIVGSTNVLDSEENLVVYSYDATPNFQAMPDAVIKPRTTKEVQEIVKICGEYRVPIVPRGLGTNGRDL</sequence>
<keyword evidence="4" id="KW-1185">Reference proteome</keyword>
<keyword evidence="1" id="KW-0560">Oxidoreductase</keyword>
<dbReference type="PANTHER" id="PTHR42934">
    <property type="entry name" value="GLYCOLATE OXIDASE SUBUNIT GLCD"/>
    <property type="match status" value="1"/>
</dbReference>
<evidence type="ECO:0000313" key="4">
    <source>
        <dbReference type="Proteomes" id="UP001589838"/>
    </source>
</evidence>
<protein>
    <submittedName>
        <fullName evidence="3">FAD-binding oxidoreductase</fullName>
    </submittedName>
</protein>
<dbReference type="InterPro" id="IPR036318">
    <property type="entry name" value="FAD-bd_PCMH-like_sf"/>
</dbReference>
<feature type="domain" description="FAD linked oxidase N-terminal" evidence="2">
    <location>
        <begin position="41"/>
        <end position="75"/>
    </location>
</feature>
<proteinExistence type="predicted"/>
<dbReference type="Proteomes" id="UP001589838">
    <property type="component" value="Unassembled WGS sequence"/>
</dbReference>